<feature type="coiled-coil region" evidence="8">
    <location>
        <begin position="53"/>
        <end position="91"/>
    </location>
</feature>
<keyword evidence="8" id="KW-0175">Coiled coil</keyword>
<comment type="catalytic activity">
    <reaction evidence="1">
        <text>ATP + protein L-histidine = ADP + protein N-phospho-L-histidine.</text>
        <dbReference type="EC" id="2.7.13.3"/>
    </reaction>
</comment>
<dbReference type="InterPro" id="IPR011102">
    <property type="entry name" value="Sig_transdc_His_kinase_HWE"/>
</dbReference>
<keyword evidence="11" id="KW-1185">Reference proteome</keyword>
<comment type="caution">
    <text evidence="10">The sequence shown here is derived from an EMBL/GenBank/DDBJ whole genome shotgun (WGS) entry which is preliminary data.</text>
</comment>
<proteinExistence type="predicted"/>
<dbReference type="PANTHER" id="PTHR41523:SF7">
    <property type="entry name" value="HISTIDINE KINASE"/>
    <property type="match status" value="1"/>
</dbReference>
<dbReference type="Proteomes" id="UP001589789">
    <property type="component" value="Unassembled WGS sequence"/>
</dbReference>
<accession>A0ABV6ISS1</accession>
<dbReference type="RefSeq" id="WP_377051360.1">
    <property type="nucleotide sequence ID" value="NZ_JBHLVZ010000036.1"/>
</dbReference>
<gene>
    <name evidence="10" type="ORF">ACFFIC_14105</name>
</gene>
<dbReference type="SMART" id="SM00911">
    <property type="entry name" value="HWE_HK"/>
    <property type="match status" value="1"/>
</dbReference>
<keyword evidence="5" id="KW-0547">Nucleotide-binding</keyword>
<feature type="domain" description="Signal transduction histidine kinase HWE region" evidence="9">
    <location>
        <begin position="73"/>
        <end position="154"/>
    </location>
</feature>
<evidence type="ECO:0000313" key="10">
    <source>
        <dbReference type="EMBL" id="MFC0386671.1"/>
    </source>
</evidence>
<dbReference type="EC" id="2.7.13.3" evidence="2"/>
<evidence type="ECO:0000256" key="3">
    <source>
        <dbReference type="ARBA" id="ARBA00022553"/>
    </source>
</evidence>
<evidence type="ECO:0000256" key="2">
    <source>
        <dbReference type="ARBA" id="ARBA00012438"/>
    </source>
</evidence>
<evidence type="ECO:0000256" key="5">
    <source>
        <dbReference type="ARBA" id="ARBA00022741"/>
    </source>
</evidence>
<evidence type="ECO:0000256" key="4">
    <source>
        <dbReference type="ARBA" id="ARBA00022679"/>
    </source>
</evidence>
<evidence type="ECO:0000259" key="9">
    <source>
        <dbReference type="SMART" id="SM00911"/>
    </source>
</evidence>
<reference evidence="10 11" key="1">
    <citation type="submission" date="2024-09" db="EMBL/GenBank/DDBJ databases">
        <authorList>
            <person name="Sun Q."/>
            <person name="Mori K."/>
        </authorList>
    </citation>
    <scope>NUCLEOTIDE SEQUENCE [LARGE SCALE GENOMIC DNA]</scope>
    <source>
        <strain evidence="10 11">CCM 7468</strain>
    </source>
</reference>
<evidence type="ECO:0000256" key="1">
    <source>
        <dbReference type="ARBA" id="ARBA00000085"/>
    </source>
</evidence>
<evidence type="ECO:0000256" key="6">
    <source>
        <dbReference type="ARBA" id="ARBA00022777"/>
    </source>
</evidence>
<sequence length="267" mass="28708">MISKPPAQMRAFCCIEGVWQILAYSSAEDPAPISATWSDRDRQEYVVALGTANQSLRRDLQAASERAQFQLAEMEHRLKNVLATVHALAAQTAFPGDTGEAFRTTFRARLRALARSPELMGPDDSTGAPLTAVVGRCLQPYDGTAGRITVSGPTVHLPPRVVPTVGLAFHELATNAAKYGALSIPEGRVEVTWALEQGTEDQAQAVAIIWRERGGPPVKAPERRGFGSRLLEQGLVQGSGGTTQLDFAAHGLDCRIRLPLASVRDGT</sequence>
<evidence type="ECO:0000313" key="11">
    <source>
        <dbReference type="Proteomes" id="UP001589789"/>
    </source>
</evidence>
<dbReference type="Pfam" id="PF07536">
    <property type="entry name" value="HWE_HK"/>
    <property type="match status" value="1"/>
</dbReference>
<dbReference type="GO" id="GO:0004673">
    <property type="term" value="F:protein histidine kinase activity"/>
    <property type="evidence" value="ECO:0007669"/>
    <property type="project" value="UniProtKB-EC"/>
</dbReference>
<dbReference type="InterPro" id="IPR036890">
    <property type="entry name" value="HATPase_C_sf"/>
</dbReference>
<keyword evidence="7" id="KW-0067">ATP-binding</keyword>
<dbReference type="Gene3D" id="3.30.565.10">
    <property type="entry name" value="Histidine kinase-like ATPase, C-terminal domain"/>
    <property type="match status" value="1"/>
</dbReference>
<protein>
    <recommendedName>
        <fullName evidence="2">histidine kinase</fullName>
        <ecNumber evidence="2">2.7.13.3</ecNumber>
    </recommendedName>
</protein>
<keyword evidence="3" id="KW-0597">Phosphoprotein</keyword>
<dbReference type="EMBL" id="JBHLVZ010000036">
    <property type="protein sequence ID" value="MFC0386671.1"/>
    <property type="molecule type" value="Genomic_DNA"/>
</dbReference>
<evidence type="ECO:0000256" key="8">
    <source>
        <dbReference type="SAM" id="Coils"/>
    </source>
</evidence>
<name>A0ABV6ISS1_9PROT</name>
<keyword evidence="4 10" id="KW-0808">Transferase</keyword>
<dbReference type="PANTHER" id="PTHR41523">
    <property type="entry name" value="TWO-COMPONENT SYSTEM SENSOR PROTEIN"/>
    <property type="match status" value="1"/>
</dbReference>
<keyword evidence="6 10" id="KW-0418">Kinase</keyword>
<organism evidence="10 11">
    <name type="scientific">Muricoccus vinaceus</name>
    <dbReference type="NCBI Taxonomy" id="424704"/>
    <lineage>
        <taxon>Bacteria</taxon>
        <taxon>Pseudomonadati</taxon>
        <taxon>Pseudomonadota</taxon>
        <taxon>Alphaproteobacteria</taxon>
        <taxon>Acetobacterales</taxon>
        <taxon>Roseomonadaceae</taxon>
        <taxon>Muricoccus</taxon>
    </lineage>
</organism>
<evidence type="ECO:0000256" key="7">
    <source>
        <dbReference type="ARBA" id="ARBA00022840"/>
    </source>
</evidence>